<reference evidence="3 4" key="1">
    <citation type="journal article" date="2014" name="Agronomy (Basel)">
        <title>A Draft Genome Sequence for Ensete ventricosum, the Drought-Tolerant Tree Against Hunger.</title>
        <authorList>
            <person name="Harrison J."/>
            <person name="Moore K.A."/>
            <person name="Paszkiewicz K."/>
            <person name="Jones T."/>
            <person name="Grant M."/>
            <person name="Ambacheew D."/>
            <person name="Muzemil S."/>
            <person name="Studholme D.J."/>
        </authorList>
    </citation>
    <scope>NUCLEOTIDE SEQUENCE [LARGE SCALE GENOMIC DNA]</scope>
</reference>
<dbReference type="AlphaFoldDB" id="A0A426ZAH1"/>
<sequence length="72" mass="8102">MWDLSNASVFRGYSTETLLAKVVEKNFTRLCSTKSIATVNGQFPGPTLYAREGDNVLVKVVNHVNYNVTIHW</sequence>
<feature type="domain" description="Plastocyanin-like" evidence="2">
    <location>
        <begin position="22"/>
        <end position="72"/>
    </location>
</feature>
<evidence type="ECO:0000313" key="4">
    <source>
        <dbReference type="Proteomes" id="UP000287651"/>
    </source>
</evidence>
<dbReference type="Proteomes" id="UP000287651">
    <property type="component" value="Unassembled WGS sequence"/>
</dbReference>
<dbReference type="SUPFAM" id="SSF49503">
    <property type="entry name" value="Cupredoxins"/>
    <property type="match status" value="1"/>
</dbReference>
<evidence type="ECO:0000256" key="1">
    <source>
        <dbReference type="ARBA" id="ARBA00010609"/>
    </source>
</evidence>
<comment type="caution">
    <text evidence="3">The sequence shown here is derived from an EMBL/GenBank/DDBJ whole genome shotgun (WGS) entry which is preliminary data.</text>
</comment>
<dbReference type="Pfam" id="PF07732">
    <property type="entry name" value="Cu-oxidase_3"/>
    <property type="match status" value="1"/>
</dbReference>
<dbReference type="GO" id="GO:0005507">
    <property type="term" value="F:copper ion binding"/>
    <property type="evidence" value="ECO:0007669"/>
    <property type="project" value="InterPro"/>
</dbReference>
<dbReference type="GO" id="GO:0016491">
    <property type="term" value="F:oxidoreductase activity"/>
    <property type="evidence" value="ECO:0007669"/>
    <property type="project" value="TreeGrafter"/>
</dbReference>
<dbReference type="Gene3D" id="2.60.40.420">
    <property type="entry name" value="Cupredoxins - blue copper proteins"/>
    <property type="match status" value="1"/>
</dbReference>
<dbReference type="InterPro" id="IPR045087">
    <property type="entry name" value="Cu-oxidase_fam"/>
</dbReference>
<gene>
    <name evidence="3" type="ORF">B296_00018372</name>
</gene>
<dbReference type="InterPro" id="IPR008972">
    <property type="entry name" value="Cupredoxin"/>
</dbReference>
<dbReference type="EMBL" id="AMZH03007583">
    <property type="protein sequence ID" value="RRT60959.1"/>
    <property type="molecule type" value="Genomic_DNA"/>
</dbReference>
<evidence type="ECO:0000259" key="2">
    <source>
        <dbReference type="Pfam" id="PF07732"/>
    </source>
</evidence>
<organism evidence="3 4">
    <name type="scientific">Ensete ventricosum</name>
    <name type="common">Abyssinian banana</name>
    <name type="synonym">Musa ensete</name>
    <dbReference type="NCBI Taxonomy" id="4639"/>
    <lineage>
        <taxon>Eukaryota</taxon>
        <taxon>Viridiplantae</taxon>
        <taxon>Streptophyta</taxon>
        <taxon>Embryophyta</taxon>
        <taxon>Tracheophyta</taxon>
        <taxon>Spermatophyta</taxon>
        <taxon>Magnoliopsida</taxon>
        <taxon>Liliopsida</taxon>
        <taxon>Zingiberales</taxon>
        <taxon>Musaceae</taxon>
        <taxon>Ensete</taxon>
    </lineage>
</organism>
<proteinExistence type="inferred from homology"/>
<accession>A0A426ZAH1</accession>
<dbReference type="PANTHER" id="PTHR11709:SF370">
    <property type="entry name" value="LACCASE-4"/>
    <property type="match status" value="1"/>
</dbReference>
<evidence type="ECO:0000313" key="3">
    <source>
        <dbReference type="EMBL" id="RRT60959.1"/>
    </source>
</evidence>
<dbReference type="InterPro" id="IPR011707">
    <property type="entry name" value="Cu-oxidase-like_N"/>
</dbReference>
<dbReference type="PANTHER" id="PTHR11709">
    <property type="entry name" value="MULTI-COPPER OXIDASE"/>
    <property type="match status" value="1"/>
</dbReference>
<protein>
    <recommendedName>
        <fullName evidence="2">Plastocyanin-like domain-containing protein</fullName>
    </recommendedName>
</protein>
<comment type="similarity">
    <text evidence="1">Belongs to the multicopper oxidase family.</text>
</comment>
<name>A0A426ZAH1_ENSVE</name>